<dbReference type="AlphaFoldDB" id="A0A2V3UG94"/>
<dbReference type="GO" id="GO:0006749">
    <property type="term" value="P:glutathione metabolic process"/>
    <property type="evidence" value="ECO:0007669"/>
    <property type="project" value="TreeGrafter"/>
</dbReference>
<dbReference type="GO" id="GO:0017168">
    <property type="term" value="F:5-oxoprolinase (ATP-hydrolyzing) activity"/>
    <property type="evidence" value="ECO:0007669"/>
    <property type="project" value="TreeGrafter"/>
</dbReference>
<dbReference type="Pfam" id="PF02538">
    <property type="entry name" value="Hydantoinase_B"/>
    <property type="match status" value="1"/>
</dbReference>
<dbReference type="GO" id="GO:0005829">
    <property type="term" value="C:cytosol"/>
    <property type="evidence" value="ECO:0007669"/>
    <property type="project" value="TreeGrafter"/>
</dbReference>
<dbReference type="PANTHER" id="PTHR11365:SF23">
    <property type="entry name" value="HYPOTHETICAL 5-OXOPROLINASE (EUROFUNG)-RELATED"/>
    <property type="match status" value="1"/>
</dbReference>
<dbReference type="EMBL" id="QJJK01000001">
    <property type="protein sequence ID" value="PXW64375.1"/>
    <property type="molecule type" value="Genomic_DNA"/>
</dbReference>
<gene>
    <name evidence="2" type="ORF">C7450_101130</name>
</gene>
<dbReference type="Proteomes" id="UP000248021">
    <property type="component" value="Unassembled WGS sequence"/>
</dbReference>
<name>A0A2V3UG94_9HYPH</name>
<dbReference type="RefSeq" id="WP_110372465.1">
    <property type="nucleotide sequence ID" value="NZ_CAKNFM010000006.1"/>
</dbReference>
<comment type="caution">
    <text evidence="2">The sequence shown here is derived from an EMBL/GenBank/DDBJ whole genome shotgun (WGS) entry which is preliminary data.</text>
</comment>
<accession>A0A2V3UG94</accession>
<protein>
    <submittedName>
        <fullName evidence="2">N-methylhydantoinase B</fullName>
    </submittedName>
</protein>
<evidence type="ECO:0000313" key="2">
    <source>
        <dbReference type="EMBL" id="PXW64375.1"/>
    </source>
</evidence>
<organism evidence="2 3">
    <name type="scientific">Chelatococcus asaccharovorans</name>
    <dbReference type="NCBI Taxonomy" id="28210"/>
    <lineage>
        <taxon>Bacteria</taxon>
        <taxon>Pseudomonadati</taxon>
        <taxon>Pseudomonadota</taxon>
        <taxon>Alphaproteobacteria</taxon>
        <taxon>Hyphomicrobiales</taxon>
        <taxon>Chelatococcaceae</taxon>
        <taxon>Chelatococcus</taxon>
    </lineage>
</organism>
<dbReference type="OrthoDB" id="9761586at2"/>
<sequence>MHNLATKQEAEYFDPITVEVVRMRLETIVSEMGIAMMRTAGSPVITEAGDFNTALFDVTGRLCAYSDYIQLHIGSASVAVKKLLEAVPLSQMYPGDAYISNDPHTSGATHPPDVTVVSPIFYEGKPVAFAQSQAHLMDVGGMGPGGFAPAAYDCFSEALRMPPGVKVFERGIPVDSVRLMITNNVRLPVLLWNDIRSLVAANNVGAARLCATLDEFGLNEFDRYMQRGFDMAEDVVRSRIRSLPDGVYEADEWQEHNGHVDDLYRIHCAMTIAGDRLTLDFAGTSPQTDGFVNSSWGSTVGAVATALSPILAWDTPLNHGVFSPITIKAPLNTIVNPTSPSPISNGHIETGMRVVRLVVKLMNMVLSRSDDPVLRERTQGIWPDSWTGGITAGEREKGPFFVLFNMDGGAHGAGAQPRLDGLDCSGMTCQVSHTLPDVEMNELMYPVLYLWRRLDYQTGGPGAQRGGLGLDFAWTLHDCRDAHQTVFAPTAQVPAEGYGGGYPGGGSEHQILRNTNIMQALRAGGISHLEDIAFEKKELLELSAQGIPIRAGDIFWQRIAGGGGYGDPLLRDPALVVRDLRSGYIAEPAAYDVYGVALAEGGQVADLEATAGRRAELRRQRIGRPVRDAASEVELPAGAEPVSKGVALRDGAYVCLHCGTELGVGGDWHDHCHTREAPASERLAELHVRVRPRHIEPLVMLREDFCPGCGTALDAQVVVKTH</sequence>
<keyword evidence="3" id="KW-1185">Reference proteome</keyword>
<dbReference type="InterPro" id="IPR003692">
    <property type="entry name" value="Hydantoinase_B"/>
</dbReference>
<dbReference type="InterPro" id="IPR045079">
    <property type="entry name" value="Oxoprolinase-like"/>
</dbReference>
<reference evidence="2 3" key="1">
    <citation type="submission" date="2018-05" db="EMBL/GenBank/DDBJ databases">
        <title>Genomic Encyclopedia of Type Strains, Phase IV (KMG-IV): sequencing the most valuable type-strain genomes for metagenomic binning, comparative biology and taxonomic classification.</title>
        <authorList>
            <person name="Goeker M."/>
        </authorList>
    </citation>
    <scope>NUCLEOTIDE SEQUENCE [LARGE SCALE GENOMIC DNA]</scope>
    <source>
        <strain evidence="2 3">DSM 6462</strain>
    </source>
</reference>
<dbReference type="PANTHER" id="PTHR11365">
    <property type="entry name" value="5-OXOPROLINASE RELATED"/>
    <property type="match status" value="1"/>
</dbReference>
<evidence type="ECO:0000313" key="3">
    <source>
        <dbReference type="Proteomes" id="UP000248021"/>
    </source>
</evidence>
<feature type="domain" description="Hydantoinase B/oxoprolinase" evidence="1">
    <location>
        <begin position="14"/>
        <end position="568"/>
    </location>
</feature>
<proteinExistence type="predicted"/>
<evidence type="ECO:0000259" key="1">
    <source>
        <dbReference type="Pfam" id="PF02538"/>
    </source>
</evidence>